<feature type="compositionally biased region" description="Basic and acidic residues" evidence="1">
    <location>
        <begin position="474"/>
        <end position="483"/>
    </location>
</feature>
<dbReference type="Proteomes" id="UP000095705">
    <property type="component" value="Plasmid pACMP2"/>
</dbReference>
<dbReference type="EMBL" id="MEHK01000006">
    <property type="protein sequence ID" value="OEJ20917.1"/>
    <property type="molecule type" value="Genomic_DNA"/>
</dbReference>
<dbReference type="InterPro" id="IPR050336">
    <property type="entry name" value="Chromosome_partition/occlusion"/>
</dbReference>
<dbReference type="InterPro" id="IPR036086">
    <property type="entry name" value="ParB/Sulfiredoxin_sf"/>
</dbReference>
<keyword evidence="3" id="KW-0614">Plasmid</keyword>
<feature type="region of interest" description="Disordered" evidence="1">
    <location>
        <begin position="472"/>
        <end position="503"/>
    </location>
</feature>
<reference evidence="3 4" key="1">
    <citation type="submission" date="2016-08" db="EMBL/GenBank/DDBJ databases">
        <title>The complete genome of Streptomyces subrutilus 10-1-1.</title>
        <authorList>
            <person name="Chen X."/>
        </authorList>
    </citation>
    <scope>NUCLEOTIDE SEQUENCE [LARGE SCALE GENOMIC DNA]</scope>
    <source>
        <strain evidence="3 4">10-1-1</strain>
        <plasmid evidence="4">pacmp2</plasmid>
    </source>
</reference>
<dbReference type="GO" id="GO:0045881">
    <property type="term" value="P:positive regulation of sporulation resulting in formation of a cellular spore"/>
    <property type="evidence" value="ECO:0007669"/>
    <property type="project" value="TreeGrafter"/>
</dbReference>
<dbReference type="InterPro" id="IPR003115">
    <property type="entry name" value="ParB_N"/>
</dbReference>
<feature type="domain" description="ParB-like N-terminal" evidence="2">
    <location>
        <begin position="17"/>
        <end position="103"/>
    </location>
</feature>
<dbReference type="Gene3D" id="3.90.1530.10">
    <property type="entry name" value="Conserved hypothetical protein from pyrococcus furiosus pfu- 392566-001, ParB domain"/>
    <property type="match status" value="1"/>
</dbReference>
<dbReference type="AlphaFoldDB" id="A0A1E5NXE9"/>
<comment type="caution">
    <text evidence="3">The sequence shown here is derived from an EMBL/GenBank/DDBJ whole genome shotgun (WGS) entry which is preliminary data.</text>
</comment>
<feature type="compositionally biased region" description="Acidic residues" evidence="1">
    <location>
        <begin position="484"/>
        <end position="503"/>
    </location>
</feature>
<dbReference type="PANTHER" id="PTHR33375:SF1">
    <property type="entry name" value="CHROMOSOME-PARTITIONING PROTEIN PARB-RELATED"/>
    <property type="match status" value="1"/>
</dbReference>
<protein>
    <recommendedName>
        <fullName evidence="2">ParB-like N-terminal domain-containing protein</fullName>
    </recommendedName>
</protein>
<sequence length="503" mass="56091">MTNEIIEQPATTQYRYEELPLSQLTGHPGNVREDLQITDRFRRSIRQRLVTPLMVTPQEDGTYRVIDGHRRLLVIVEDKWKTVPVVIDESRAADQAGQFLDMLTTADQRVGLKDREKAAALFNASALGADAKRMAAHTGWTQKEVKTAVRVGGATKVTAAAKTIEYDWTLDQLAEMIDFEDDPQALERLATAAADNRFNYILNKIKDERAEAAELNKEREQYAAAGLKVIEEYEQLPEKAARVNMLRTVDGESITAEDHRACRGHVVAPSQYSNMWMEYCTNPALYDHHVWAPSYSTGTKTEAKPDKAARQRTIQGNKDYKAATAARREWLKGWVSRKTFPRDKAEIMARFVASAVLQRGDFVTGGINSEDHQSLMREWLGLASGDDFTNAVAHADTRRLPVIAFMSVVAACEKTAGHKSNRGWRTDGGGYEDRTRNRIGSYFTILAELGHVVAPVEQAVIDDVTYDGVAQAAKEAEARKGEATGDEEQEPDTAAEGQLTEDE</sequence>
<dbReference type="SUPFAM" id="SSF110849">
    <property type="entry name" value="ParB/Sulfiredoxin"/>
    <property type="match status" value="1"/>
</dbReference>
<geneLocation type="plasmid" evidence="4">
    <name>pacmp2</name>
</geneLocation>
<keyword evidence="4" id="KW-1185">Reference proteome</keyword>
<evidence type="ECO:0000256" key="1">
    <source>
        <dbReference type="SAM" id="MobiDB-lite"/>
    </source>
</evidence>
<dbReference type="SMART" id="SM00470">
    <property type="entry name" value="ParB"/>
    <property type="match status" value="1"/>
</dbReference>
<dbReference type="GO" id="GO:0007059">
    <property type="term" value="P:chromosome segregation"/>
    <property type="evidence" value="ECO:0007669"/>
    <property type="project" value="TreeGrafter"/>
</dbReference>
<evidence type="ECO:0000313" key="3">
    <source>
        <dbReference type="EMBL" id="OEJ20917.1"/>
    </source>
</evidence>
<dbReference type="Pfam" id="PF02195">
    <property type="entry name" value="ParB_N"/>
    <property type="match status" value="1"/>
</dbReference>
<accession>A0A1E5NXE9</accession>
<dbReference type="RefSeq" id="WP_069918066.1">
    <property type="nucleotide sequence ID" value="NZ_CM007204.1"/>
</dbReference>
<organism evidence="3 4">
    <name type="scientific">Streptomyces subrutilus</name>
    <dbReference type="NCBI Taxonomy" id="36818"/>
    <lineage>
        <taxon>Bacteria</taxon>
        <taxon>Bacillati</taxon>
        <taxon>Actinomycetota</taxon>
        <taxon>Actinomycetes</taxon>
        <taxon>Kitasatosporales</taxon>
        <taxon>Streptomycetaceae</taxon>
        <taxon>Streptomyces</taxon>
    </lineage>
</organism>
<evidence type="ECO:0000313" key="4">
    <source>
        <dbReference type="Proteomes" id="UP000095705"/>
    </source>
</evidence>
<name>A0A1E5NXE9_9ACTN</name>
<dbReference type="CDD" id="cd16387">
    <property type="entry name" value="ParB_N_Srx"/>
    <property type="match status" value="1"/>
</dbReference>
<evidence type="ECO:0000259" key="2">
    <source>
        <dbReference type="SMART" id="SM00470"/>
    </source>
</evidence>
<gene>
    <name evidence="3" type="ORF">BGK67_35370</name>
</gene>
<dbReference type="GO" id="GO:0005694">
    <property type="term" value="C:chromosome"/>
    <property type="evidence" value="ECO:0007669"/>
    <property type="project" value="TreeGrafter"/>
</dbReference>
<dbReference type="PANTHER" id="PTHR33375">
    <property type="entry name" value="CHROMOSOME-PARTITIONING PROTEIN PARB-RELATED"/>
    <property type="match status" value="1"/>
</dbReference>
<proteinExistence type="predicted"/>